<name>C1MKE8_MICPC</name>
<dbReference type="AlphaFoldDB" id="C1MKE8"/>
<evidence type="ECO:0000313" key="5">
    <source>
        <dbReference type="EMBL" id="EEH59360.1"/>
    </source>
</evidence>
<keyword evidence="6" id="KW-1185">Reference proteome</keyword>
<evidence type="ECO:0000256" key="2">
    <source>
        <dbReference type="ARBA" id="ARBA00022737"/>
    </source>
</evidence>
<dbReference type="RefSeq" id="XP_003055984.1">
    <property type="nucleotide sequence ID" value="XM_003055938.1"/>
</dbReference>
<accession>C1MKE8</accession>
<dbReference type="SUPFAM" id="SSF48452">
    <property type="entry name" value="TPR-like"/>
    <property type="match status" value="1"/>
</dbReference>
<evidence type="ECO:0000256" key="1">
    <source>
        <dbReference type="ARBA" id="ARBA00007626"/>
    </source>
</evidence>
<proteinExistence type="inferred from homology"/>
<organism evidence="6">
    <name type="scientific">Micromonas pusilla (strain CCMP1545)</name>
    <name type="common">Picoplanktonic green alga</name>
    <dbReference type="NCBI Taxonomy" id="564608"/>
    <lineage>
        <taxon>Eukaryota</taxon>
        <taxon>Viridiplantae</taxon>
        <taxon>Chlorophyta</taxon>
        <taxon>Mamiellophyceae</taxon>
        <taxon>Mamiellales</taxon>
        <taxon>Mamiellaceae</taxon>
        <taxon>Micromonas</taxon>
    </lineage>
</organism>
<evidence type="ECO:0000256" key="3">
    <source>
        <dbReference type="PROSITE-ProRule" id="PRU00708"/>
    </source>
</evidence>
<dbReference type="Pfam" id="PF13041">
    <property type="entry name" value="PPR_2"/>
    <property type="match status" value="2"/>
</dbReference>
<dbReference type="PROSITE" id="PS51375">
    <property type="entry name" value="PPR"/>
    <property type="match status" value="5"/>
</dbReference>
<protein>
    <submittedName>
        <fullName evidence="5">Predicted protein</fullName>
    </submittedName>
</protein>
<dbReference type="InterPro" id="IPR011990">
    <property type="entry name" value="TPR-like_helical_dom_sf"/>
</dbReference>
<feature type="region of interest" description="Disordered" evidence="4">
    <location>
        <begin position="320"/>
        <end position="345"/>
    </location>
</feature>
<dbReference type="Pfam" id="PF13812">
    <property type="entry name" value="PPR_3"/>
    <property type="match status" value="1"/>
</dbReference>
<dbReference type="STRING" id="564608.C1MKE8"/>
<dbReference type="Proteomes" id="UP000001876">
    <property type="component" value="Unassembled WGS sequence"/>
</dbReference>
<feature type="repeat" description="PPR" evidence="3">
    <location>
        <begin position="231"/>
        <end position="267"/>
    </location>
</feature>
<dbReference type="OrthoDB" id="42736at2759"/>
<feature type="repeat" description="PPR" evidence="3">
    <location>
        <begin position="385"/>
        <end position="419"/>
    </location>
</feature>
<comment type="similarity">
    <text evidence="1">Belongs to the PPR family. P subfamily.</text>
</comment>
<dbReference type="GeneID" id="9681332"/>
<keyword evidence="2" id="KW-0677">Repeat</keyword>
<feature type="repeat" description="PPR" evidence="3">
    <location>
        <begin position="468"/>
        <end position="502"/>
    </location>
</feature>
<dbReference type="EMBL" id="GG663736">
    <property type="protein sequence ID" value="EEH59360.1"/>
    <property type="molecule type" value="Genomic_DNA"/>
</dbReference>
<dbReference type="PANTHER" id="PTHR47447">
    <property type="entry name" value="OS03G0856100 PROTEIN"/>
    <property type="match status" value="1"/>
</dbReference>
<dbReference type="KEGG" id="mpp:MICPUCDRAFT_49424"/>
<evidence type="ECO:0000256" key="4">
    <source>
        <dbReference type="SAM" id="MobiDB-lite"/>
    </source>
</evidence>
<dbReference type="OMA" id="TRANICF"/>
<sequence>MNDLVWIAGSTAVFTSPPYKLRHVLLPKGCGIPICGLGVAHLGCTRTRDLHLRARTLDVRVCNRTRGNPSVALSFKEWQSSGRSIFSSSPRAVPQLVSGPATREAIFDSAFIGKCGQMPSRELNETLQKIGSGAQWQAVFDIFDGLCGPADKPIKAPNSHIATTVLSIAGRNGDIDRVRCTFAWMRAQGSERSAPTAHTYTAYIQALGTAGEWREAIKVYEEMQQEGICPTSHTYSALIRVCARGGRIGAVAAASLVSDMRVIGVSPDVPVASALICAYGVLGQFNNAERILFAVESALLNTMPAHCFQEVTDALLTETASPDVQSPTEDTKDESVQTSQLESTERKIMQRPDARLYTEFMIAACRCGRPDAAVAIFESYRLPRTTHTCTAAMKAYGDCGDWHKAKALYNSMVRDNSRTPPTGRTYSTLLAVYEKCGQWKRAVALLDDLLMKDAESQSTSNSEQLKVKEIHYNITISACGKEREWLRAENLYNDMLVRGMKPSAVTYSTLIAAYGHGGEDTRANICFREMVFEKKLVPDDYTFVGLMLAPAARGELAVCHEIMLRMSDLGVLPSVHVYNQLIRAADVSSRYETAIELYQKMISEGIEPNATTKDMVQCVGQKGVEFYEDQQLATNFASLVAGLVGMAGIMAGRW</sequence>
<dbReference type="NCBIfam" id="TIGR00756">
    <property type="entry name" value="PPR"/>
    <property type="match status" value="4"/>
</dbReference>
<dbReference type="Pfam" id="PF01535">
    <property type="entry name" value="PPR"/>
    <property type="match status" value="2"/>
</dbReference>
<feature type="repeat" description="PPR" evidence="3">
    <location>
        <begin position="196"/>
        <end position="230"/>
    </location>
</feature>
<dbReference type="Gene3D" id="1.25.40.10">
    <property type="entry name" value="Tetratricopeptide repeat domain"/>
    <property type="match status" value="3"/>
</dbReference>
<gene>
    <name evidence="5" type="ORF">MICPUCDRAFT_49424</name>
</gene>
<feature type="repeat" description="PPR" evidence="3">
    <location>
        <begin position="574"/>
        <end position="608"/>
    </location>
</feature>
<dbReference type="InterPro" id="IPR002885">
    <property type="entry name" value="PPR_rpt"/>
</dbReference>
<reference evidence="5 6" key="1">
    <citation type="journal article" date="2009" name="Science">
        <title>Green evolution and dynamic adaptations revealed by genomes of the marine picoeukaryotes Micromonas.</title>
        <authorList>
            <person name="Worden A.Z."/>
            <person name="Lee J.H."/>
            <person name="Mock T."/>
            <person name="Rouze P."/>
            <person name="Simmons M.P."/>
            <person name="Aerts A.L."/>
            <person name="Allen A.E."/>
            <person name="Cuvelier M.L."/>
            <person name="Derelle E."/>
            <person name="Everett M.V."/>
            <person name="Foulon E."/>
            <person name="Grimwood J."/>
            <person name="Gundlach H."/>
            <person name="Henrissat B."/>
            <person name="Napoli C."/>
            <person name="McDonald S.M."/>
            <person name="Parker M.S."/>
            <person name="Rombauts S."/>
            <person name="Salamov A."/>
            <person name="Von Dassow P."/>
            <person name="Badger J.H."/>
            <person name="Coutinho P.M."/>
            <person name="Demir E."/>
            <person name="Dubchak I."/>
            <person name="Gentemann C."/>
            <person name="Eikrem W."/>
            <person name="Gready J.E."/>
            <person name="John U."/>
            <person name="Lanier W."/>
            <person name="Lindquist E.A."/>
            <person name="Lucas S."/>
            <person name="Mayer K.F."/>
            <person name="Moreau H."/>
            <person name="Not F."/>
            <person name="Otillar R."/>
            <person name="Panaud O."/>
            <person name="Pangilinan J."/>
            <person name="Paulsen I."/>
            <person name="Piegu B."/>
            <person name="Poliakov A."/>
            <person name="Robbens S."/>
            <person name="Schmutz J."/>
            <person name="Toulza E."/>
            <person name="Wyss T."/>
            <person name="Zelensky A."/>
            <person name="Zhou K."/>
            <person name="Armbrust E.V."/>
            <person name="Bhattacharya D."/>
            <person name="Goodenough U.W."/>
            <person name="Van de Peer Y."/>
            <person name="Grigoriev I.V."/>
        </authorList>
    </citation>
    <scope>NUCLEOTIDE SEQUENCE [LARGE SCALE GENOMIC DNA]</scope>
    <source>
        <strain evidence="5 6">CCMP1545</strain>
    </source>
</reference>
<dbReference type="eggNOG" id="KOG4197">
    <property type="taxonomic scope" value="Eukaryota"/>
</dbReference>
<dbReference type="PANTHER" id="PTHR47447:SF17">
    <property type="entry name" value="OS12G0638900 PROTEIN"/>
    <property type="match status" value="1"/>
</dbReference>
<evidence type="ECO:0000313" key="6">
    <source>
        <dbReference type="Proteomes" id="UP000001876"/>
    </source>
</evidence>